<dbReference type="PRINTS" id="PR00465">
    <property type="entry name" value="EP450IV"/>
</dbReference>
<evidence type="ECO:0008006" key="12">
    <source>
        <dbReference type="Google" id="ProtNLM"/>
    </source>
</evidence>
<dbReference type="GO" id="GO:0004497">
    <property type="term" value="F:monooxygenase activity"/>
    <property type="evidence" value="ECO:0007669"/>
    <property type="project" value="UniProtKB-KW"/>
</dbReference>
<keyword evidence="6 8" id="KW-0408">Iron</keyword>
<keyword evidence="8" id="KW-0349">Heme</keyword>
<dbReference type="PANTHER" id="PTHR24305:SF187">
    <property type="entry name" value="P450, PUTATIVE (EUROFUNG)-RELATED"/>
    <property type="match status" value="1"/>
</dbReference>
<evidence type="ECO:0000256" key="1">
    <source>
        <dbReference type="ARBA" id="ARBA00001971"/>
    </source>
</evidence>
<dbReference type="HOGENOM" id="CLU_001570_14_10_1"/>
<dbReference type="Gene3D" id="1.10.630.10">
    <property type="entry name" value="Cytochrome P450"/>
    <property type="match status" value="1"/>
</dbReference>
<evidence type="ECO:0000313" key="11">
    <source>
        <dbReference type="Proteomes" id="UP000053263"/>
    </source>
</evidence>
<keyword evidence="9" id="KW-1133">Transmembrane helix</keyword>
<dbReference type="InterPro" id="IPR050121">
    <property type="entry name" value="Cytochrome_P450_monoxygenase"/>
</dbReference>
<dbReference type="Proteomes" id="UP000053263">
    <property type="component" value="Unassembled WGS sequence"/>
</dbReference>
<evidence type="ECO:0000256" key="6">
    <source>
        <dbReference type="ARBA" id="ARBA00023004"/>
    </source>
</evidence>
<proteinExistence type="inferred from homology"/>
<evidence type="ECO:0000256" key="8">
    <source>
        <dbReference type="PIRSR" id="PIRSR602403-1"/>
    </source>
</evidence>
<keyword evidence="11" id="KW-1185">Reference proteome</keyword>
<gene>
    <name evidence="10" type="ORF">PLICRDRAFT_432908</name>
</gene>
<dbReference type="PANTHER" id="PTHR24305">
    <property type="entry name" value="CYTOCHROME P450"/>
    <property type="match status" value="1"/>
</dbReference>
<keyword evidence="4 8" id="KW-0479">Metal-binding</keyword>
<evidence type="ECO:0000256" key="5">
    <source>
        <dbReference type="ARBA" id="ARBA00023002"/>
    </source>
</evidence>
<dbReference type="PRINTS" id="PR00385">
    <property type="entry name" value="P450"/>
</dbReference>
<dbReference type="GO" id="GO:0005506">
    <property type="term" value="F:iron ion binding"/>
    <property type="evidence" value="ECO:0007669"/>
    <property type="project" value="InterPro"/>
</dbReference>
<protein>
    <recommendedName>
        <fullName evidence="12">High nitrogen upregulated cytochrome P450 monooxygenase 2</fullName>
    </recommendedName>
</protein>
<dbReference type="InterPro" id="IPR036396">
    <property type="entry name" value="Cyt_P450_sf"/>
</dbReference>
<dbReference type="InterPro" id="IPR001128">
    <property type="entry name" value="Cyt_P450"/>
</dbReference>
<feature type="transmembrane region" description="Helical" evidence="9">
    <location>
        <begin position="75"/>
        <end position="94"/>
    </location>
</feature>
<dbReference type="AlphaFoldDB" id="A0A0C9T731"/>
<evidence type="ECO:0000256" key="9">
    <source>
        <dbReference type="SAM" id="Phobius"/>
    </source>
</evidence>
<evidence type="ECO:0000256" key="7">
    <source>
        <dbReference type="ARBA" id="ARBA00023033"/>
    </source>
</evidence>
<dbReference type="InterPro" id="IPR002403">
    <property type="entry name" value="Cyt_P450_E_grp-IV"/>
</dbReference>
<keyword evidence="5" id="KW-0560">Oxidoreductase</keyword>
<keyword evidence="9" id="KW-0812">Transmembrane</keyword>
<keyword evidence="9" id="KW-0472">Membrane</keyword>
<dbReference type="GO" id="GO:0016705">
    <property type="term" value="F:oxidoreductase activity, acting on paired donors, with incorporation or reduction of molecular oxygen"/>
    <property type="evidence" value="ECO:0007669"/>
    <property type="project" value="InterPro"/>
</dbReference>
<dbReference type="EMBL" id="KN832573">
    <property type="protein sequence ID" value="KII83948.1"/>
    <property type="molecule type" value="Genomic_DNA"/>
</dbReference>
<comment type="pathway">
    <text evidence="2">Secondary metabolite biosynthesis.</text>
</comment>
<dbReference type="OrthoDB" id="6692864at2759"/>
<evidence type="ECO:0000256" key="3">
    <source>
        <dbReference type="ARBA" id="ARBA00010617"/>
    </source>
</evidence>
<comment type="similarity">
    <text evidence="3">Belongs to the cytochrome P450 family.</text>
</comment>
<dbReference type="GO" id="GO:0020037">
    <property type="term" value="F:heme binding"/>
    <property type="evidence" value="ECO:0007669"/>
    <property type="project" value="InterPro"/>
</dbReference>
<accession>A0A0C9T731</accession>
<sequence length="571" mass="63096">MSPVSDSATFMIPSLSLGLSRQDAVIFAAGAGLACHFAFKSMEPRRPLAHAVLLLVAPFVLSLILEESFEHRGQAFVLTFGIYLASLVTSLVVYRLSPFHPLARYPGPILCKLSKLWLAYKCLSGKQHIYYEELHNKYGPVVRTGPNELSFCDASVIAPLMGPNGLPKGPIWEGRRLSKQKTKTLIALTDAKDHARRRKPWLRGLNSTALKDYEIIIERRTSQLVSALAAQKGAVDMTQWISFFAYDFMSDMAFGGGSEMMSSGDTGGLWHMLENGLADVLPLGHVPWVTTYYRMLPGLGKNRKRFQAFAVARAQIRKAEGSMQKDLFHYLFNEDGAEATPPPMHEGVSDGALAIVAGSDTTATAIATVIWYLLQNRAAYTRLQAEIDANFPPGEEPTNTTRQAGMSYLNAVINEALRLFPPVLGGSQRAVPQGAGAKAIGPHVLPEGTVAFVHFYSIHRRPEYFSPMPDAFIPERWLPADQPGSLHSPDYKGDVRHDTSAFVPFSFGPAICAGKTLAYQEMRLVLCWLLQQFDMRFADGFVPEKWEEDLRDCFLTIKGPLLVSLTPRNAS</sequence>
<evidence type="ECO:0000313" key="10">
    <source>
        <dbReference type="EMBL" id="KII83948.1"/>
    </source>
</evidence>
<feature type="binding site" description="axial binding residue" evidence="8">
    <location>
        <position position="512"/>
    </location>
    <ligand>
        <name>heme</name>
        <dbReference type="ChEBI" id="CHEBI:30413"/>
    </ligand>
    <ligandPart>
        <name>Fe</name>
        <dbReference type="ChEBI" id="CHEBI:18248"/>
    </ligandPart>
</feature>
<reference evidence="10 11" key="1">
    <citation type="submission" date="2014-06" db="EMBL/GenBank/DDBJ databases">
        <title>Evolutionary Origins and Diversification of the Mycorrhizal Mutualists.</title>
        <authorList>
            <consortium name="DOE Joint Genome Institute"/>
            <consortium name="Mycorrhizal Genomics Consortium"/>
            <person name="Kohler A."/>
            <person name="Kuo A."/>
            <person name="Nagy L.G."/>
            <person name="Floudas D."/>
            <person name="Copeland A."/>
            <person name="Barry K.W."/>
            <person name="Cichocki N."/>
            <person name="Veneault-Fourrey C."/>
            <person name="LaButti K."/>
            <person name="Lindquist E.A."/>
            <person name="Lipzen A."/>
            <person name="Lundell T."/>
            <person name="Morin E."/>
            <person name="Murat C."/>
            <person name="Riley R."/>
            <person name="Ohm R."/>
            <person name="Sun H."/>
            <person name="Tunlid A."/>
            <person name="Henrissat B."/>
            <person name="Grigoriev I.V."/>
            <person name="Hibbett D.S."/>
            <person name="Martin F."/>
        </authorList>
    </citation>
    <scope>NUCLEOTIDE SEQUENCE [LARGE SCALE GENOMIC DNA]</scope>
    <source>
        <strain evidence="10 11">FD-325 SS-3</strain>
    </source>
</reference>
<organism evidence="10 11">
    <name type="scientific">Plicaturopsis crispa FD-325 SS-3</name>
    <dbReference type="NCBI Taxonomy" id="944288"/>
    <lineage>
        <taxon>Eukaryota</taxon>
        <taxon>Fungi</taxon>
        <taxon>Dikarya</taxon>
        <taxon>Basidiomycota</taxon>
        <taxon>Agaricomycotina</taxon>
        <taxon>Agaricomycetes</taxon>
        <taxon>Agaricomycetidae</taxon>
        <taxon>Amylocorticiales</taxon>
        <taxon>Amylocorticiaceae</taxon>
        <taxon>Plicatura</taxon>
        <taxon>Plicaturopsis crispa</taxon>
    </lineage>
</organism>
<dbReference type="CDD" id="cd11061">
    <property type="entry name" value="CYP67-like"/>
    <property type="match status" value="1"/>
</dbReference>
<dbReference type="SUPFAM" id="SSF48264">
    <property type="entry name" value="Cytochrome P450"/>
    <property type="match status" value="1"/>
</dbReference>
<dbReference type="Pfam" id="PF00067">
    <property type="entry name" value="p450"/>
    <property type="match status" value="1"/>
</dbReference>
<feature type="transmembrane region" description="Helical" evidence="9">
    <location>
        <begin position="51"/>
        <end position="69"/>
    </location>
</feature>
<keyword evidence="7" id="KW-0503">Monooxygenase</keyword>
<evidence type="ECO:0000256" key="2">
    <source>
        <dbReference type="ARBA" id="ARBA00005179"/>
    </source>
</evidence>
<comment type="cofactor">
    <cofactor evidence="1 8">
        <name>heme</name>
        <dbReference type="ChEBI" id="CHEBI:30413"/>
    </cofactor>
</comment>
<evidence type="ECO:0000256" key="4">
    <source>
        <dbReference type="ARBA" id="ARBA00022723"/>
    </source>
</evidence>
<name>A0A0C9T731_PLICR</name>